<evidence type="ECO:0000256" key="2">
    <source>
        <dbReference type="SAM" id="Phobius"/>
    </source>
</evidence>
<evidence type="ECO:0000259" key="4">
    <source>
        <dbReference type="Pfam" id="PF24883"/>
    </source>
</evidence>
<dbReference type="Gene3D" id="3.40.50.300">
    <property type="entry name" value="P-loop containing nucleotide triphosphate hydrolases"/>
    <property type="match status" value="1"/>
</dbReference>
<keyword evidence="1" id="KW-0677">Repeat</keyword>
<evidence type="ECO:0000313" key="5">
    <source>
        <dbReference type="EMBL" id="KAF9879711.1"/>
    </source>
</evidence>
<dbReference type="PANTHER" id="PTHR10622:SF10">
    <property type="entry name" value="HET DOMAIN-CONTAINING PROTEIN"/>
    <property type="match status" value="1"/>
</dbReference>
<dbReference type="InterPro" id="IPR010730">
    <property type="entry name" value="HET"/>
</dbReference>
<protein>
    <recommendedName>
        <fullName evidence="7">Vegetative incompatibility protein HET-E-1</fullName>
    </recommendedName>
</protein>
<gene>
    <name evidence="5" type="ORF">CkaCkLH20_02522</name>
</gene>
<keyword evidence="6" id="KW-1185">Reference proteome</keyword>
<dbReference type="Pfam" id="PF06985">
    <property type="entry name" value="HET"/>
    <property type="match status" value="1"/>
</dbReference>
<dbReference type="SUPFAM" id="SSF53474">
    <property type="entry name" value="alpha/beta-Hydrolases"/>
    <property type="match status" value="1"/>
</dbReference>
<dbReference type="EMBL" id="JAATWM020000006">
    <property type="protein sequence ID" value="KAF9879711.1"/>
    <property type="molecule type" value="Genomic_DNA"/>
</dbReference>
<organism evidence="5 6">
    <name type="scientific">Colletotrichum karsti</name>
    <dbReference type="NCBI Taxonomy" id="1095194"/>
    <lineage>
        <taxon>Eukaryota</taxon>
        <taxon>Fungi</taxon>
        <taxon>Dikarya</taxon>
        <taxon>Ascomycota</taxon>
        <taxon>Pezizomycotina</taxon>
        <taxon>Sordariomycetes</taxon>
        <taxon>Hypocreomycetidae</taxon>
        <taxon>Glomerellales</taxon>
        <taxon>Glomerellaceae</taxon>
        <taxon>Colletotrichum</taxon>
        <taxon>Colletotrichum boninense species complex</taxon>
    </lineage>
</organism>
<dbReference type="GeneID" id="62158315"/>
<dbReference type="Gene3D" id="3.40.50.1820">
    <property type="entry name" value="alpha/beta hydrolase"/>
    <property type="match status" value="1"/>
</dbReference>
<proteinExistence type="predicted"/>
<dbReference type="InterPro" id="IPR056884">
    <property type="entry name" value="NPHP3-like_N"/>
</dbReference>
<keyword evidence="2" id="KW-1133">Transmembrane helix</keyword>
<sequence length="1308" mass="147736">MENQTASTKAGYAKLLDSAKEALNNGFDYIWIDTCCIDKTSSAELSEAINAMFRWYKEAVVCYAFLADVPSDTTFDAGSPFANSKWFTRGWTLQELLAPDHLEFYSTDWSRHGSKSQLGEVISSITGIDGEYLKGRPLFEASIAALALVITIVAAVLSYLQLSRQAPPIEPKPRRERKSIVVRIQEIPIEKSKEGLQNDLMSLASKDPELETTVKGVERLTFARVNKHDARATAIFPTTLPQSELLRRLKEASYESSMSYEFDCDFYGITPLTDADGDNAVDIIAVPGLASHPIGTWRSSKPGNNNVWLRDFLPRDIPDARILLYGYDTKLLRSNSRQNIEELSEGLLDLISAVRRDQESKRRPIIFIGHSLGGLLVKECLLRAMKQKDFEPYHAIFQACCGLLLFGVPSHGLNNRALLSIVEDQPNVSLIRDLILDDHLEPSAFLKRISTDFSERWGSHCPVVCFYETRLTSTVQMSSDGTLKKAGPGVSMVTSHSATSAVGEAGEPAVSFDVDHSGLVKFDSRSHDLYDRVLNRLVRVVDSAKDRLSQRHLDTLSPDDQRQWNNLNDPPYSAFRNSAKLPKPEEGTLEWLVREENDTIDHDKDTNADNVPNNQREKVLHSDTFLSWRDAPKSSSLLVTAPPGSGKSVLSNFVLQHLNAKSSQDTKVIYYFCSIRGDEVAPSARSVLRSLILQLCEAQTTLFRLLPSDWAADKDKFQSAVFSKLLQVFEKLLFSGKHRQIYCVIDGLDVYEDPNMIELVDKLRQMWVSGAASRLRCDQKDITTFIEKRVLRLASAFTEETKESIKSQLLLRSEQSFLWLDVVVRRLANLELPTPIEVAHEIDQSSQDLYELYEELINQATRKTSKAARMLAMVAYSKQPLGCQELQHAMAVDGIAIPDQATYKELVRNMPLLDSRTITQVLGTLLDVVEGKVFVLHQSLKDFLQQNEEVLSMPLKISPKVFPAYTLMKYLCLDHEDRLLDKDYPLFHYADLNWHVHLDSENDVYDHEPLQELLKCLLSPSPGTSYSTKKRDLFSKIPSFLDIPRRADSIATRADIGWLAKIILDGQLEGLTGRFEVDDILTSMWSYRTCVAEVILAHGGRKQFPVSQRTAEVMCRHFAYVPHVMKLLDQRRDEIEITWQMISSAATRMQAKDAGAMILPLLEGREPKFEITPKVLITVAAYTPRNTLETVFKLSNGRVRITSQLIRDLMGLDDGFPVYRDLQVENVKFLWNRSDEKIKVTEDMLAAATRMSSNTELLKFLFDEADEDVHVTHNLIMGAMRNYRAIASFEGPLDRATAGEVRDRPNRV</sequence>
<keyword evidence="2" id="KW-0472">Membrane</keyword>
<dbReference type="OrthoDB" id="7464126at2759"/>
<reference evidence="5" key="1">
    <citation type="submission" date="2020-03" db="EMBL/GenBank/DDBJ databases">
        <authorList>
            <person name="He L."/>
        </authorList>
    </citation>
    <scope>NUCLEOTIDE SEQUENCE</scope>
    <source>
        <strain evidence="5">CkLH20</strain>
    </source>
</reference>
<evidence type="ECO:0000256" key="1">
    <source>
        <dbReference type="ARBA" id="ARBA00022737"/>
    </source>
</evidence>
<dbReference type="SUPFAM" id="SSF52540">
    <property type="entry name" value="P-loop containing nucleoside triphosphate hydrolases"/>
    <property type="match status" value="1"/>
</dbReference>
<name>A0A9P6IFQ1_9PEZI</name>
<feature type="domain" description="Heterokaryon incompatibility" evidence="3">
    <location>
        <begin position="20"/>
        <end position="73"/>
    </location>
</feature>
<dbReference type="InterPro" id="IPR029058">
    <property type="entry name" value="AB_hydrolase_fold"/>
</dbReference>
<feature type="transmembrane region" description="Helical" evidence="2">
    <location>
        <begin position="143"/>
        <end position="162"/>
    </location>
</feature>
<feature type="domain" description="Nephrocystin 3-like N-terminal" evidence="4">
    <location>
        <begin position="617"/>
        <end position="766"/>
    </location>
</feature>
<evidence type="ECO:0000313" key="6">
    <source>
        <dbReference type="Proteomes" id="UP000781932"/>
    </source>
</evidence>
<keyword evidence="2" id="KW-0812">Transmembrane</keyword>
<dbReference type="Proteomes" id="UP000781932">
    <property type="component" value="Unassembled WGS sequence"/>
</dbReference>
<reference evidence="5" key="2">
    <citation type="submission" date="2020-11" db="EMBL/GenBank/DDBJ databases">
        <title>Whole genome sequencing of Colletotrichum sp.</title>
        <authorList>
            <person name="Li H."/>
        </authorList>
    </citation>
    <scope>NUCLEOTIDE SEQUENCE</scope>
    <source>
        <strain evidence="5">CkLH20</strain>
    </source>
</reference>
<evidence type="ECO:0000259" key="3">
    <source>
        <dbReference type="Pfam" id="PF06985"/>
    </source>
</evidence>
<dbReference type="PANTHER" id="PTHR10622">
    <property type="entry name" value="HET DOMAIN-CONTAINING PROTEIN"/>
    <property type="match status" value="1"/>
</dbReference>
<dbReference type="RefSeq" id="XP_038749172.1">
    <property type="nucleotide sequence ID" value="XM_038885241.1"/>
</dbReference>
<comment type="caution">
    <text evidence="5">The sequence shown here is derived from an EMBL/GenBank/DDBJ whole genome shotgun (WGS) entry which is preliminary data.</text>
</comment>
<accession>A0A9P6IFQ1</accession>
<dbReference type="Pfam" id="PF24883">
    <property type="entry name" value="NPHP3_N"/>
    <property type="match status" value="1"/>
</dbReference>
<dbReference type="InterPro" id="IPR027417">
    <property type="entry name" value="P-loop_NTPase"/>
</dbReference>
<evidence type="ECO:0008006" key="7">
    <source>
        <dbReference type="Google" id="ProtNLM"/>
    </source>
</evidence>